<protein>
    <submittedName>
        <fullName evidence="3">Putative transposase element L1Md-A101/L1Md-A102/L1Md-A2</fullName>
    </submittedName>
</protein>
<dbReference type="PANTHER" id="PTHR11505">
    <property type="entry name" value="L1 TRANSPOSABLE ELEMENT-RELATED"/>
    <property type="match status" value="1"/>
</dbReference>
<accession>A0A498NQI6</accession>
<keyword evidence="1" id="KW-0175">Coiled coil</keyword>
<feature type="region of interest" description="Disordered" evidence="2">
    <location>
        <begin position="293"/>
        <end position="319"/>
    </location>
</feature>
<evidence type="ECO:0000313" key="4">
    <source>
        <dbReference type="Proteomes" id="UP000290572"/>
    </source>
</evidence>
<name>A0A498NQI6_LABRO</name>
<feature type="region of interest" description="Disordered" evidence="2">
    <location>
        <begin position="1"/>
        <end position="39"/>
    </location>
</feature>
<feature type="compositionally biased region" description="Basic and acidic residues" evidence="2">
    <location>
        <begin position="309"/>
        <end position="319"/>
    </location>
</feature>
<proteinExistence type="predicted"/>
<gene>
    <name evidence="3" type="ORF">ROHU_015227</name>
</gene>
<dbReference type="Gene3D" id="3.30.70.1820">
    <property type="entry name" value="L1 transposable element, RRM domain"/>
    <property type="match status" value="1"/>
</dbReference>
<evidence type="ECO:0000256" key="2">
    <source>
        <dbReference type="SAM" id="MobiDB-lite"/>
    </source>
</evidence>
<feature type="compositionally biased region" description="Basic and acidic residues" evidence="2">
    <location>
        <begin position="12"/>
        <end position="24"/>
    </location>
</feature>
<dbReference type="EMBL" id="QBIY01011225">
    <property type="protein sequence ID" value="RXN33969.1"/>
    <property type="molecule type" value="Genomic_DNA"/>
</dbReference>
<dbReference type="InterPro" id="IPR042566">
    <property type="entry name" value="L1_C"/>
</dbReference>
<organism evidence="3 4">
    <name type="scientific">Labeo rohita</name>
    <name type="common">Indian major carp</name>
    <name type="synonym">Cyprinus rohita</name>
    <dbReference type="NCBI Taxonomy" id="84645"/>
    <lineage>
        <taxon>Eukaryota</taxon>
        <taxon>Metazoa</taxon>
        <taxon>Chordata</taxon>
        <taxon>Craniata</taxon>
        <taxon>Vertebrata</taxon>
        <taxon>Euteleostomi</taxon>
        <taxon>Actinopterygii</taxon>
        <taxon>Neopterygii</taxon>
        <taxon>Teleostei</taxon>
        <taxon>Ostariophysi</taxon>
        <taxon>Cypriniformes</taxon>
        <taxon>Cyprinidae</taxon>
        <taxon>Labeoninae</taxon>
        <taxon>Labeonini</taxon>
        <taxon>Labeo</taxon>
    </lineage>
</organism>
<sequence>METRARQKKTPGRQDKIEVDKEMGETEPTASRHANAEGEIGLEKILEELREFRKENNEKLADIKEDLNNTNKRIEEAENRITEAEEQIQQTGEALVELLKLQTQLESKLTDQEGRSRRDNIYGVPEGSENGSSTITFIEKLLKDGLDLDPSTELQIQRAHRALAPKPTDSARPRSIVVKFLSFKTKEDILGQVWRKGGLKWNNSRITCDHDYPPEVLKKRKEYAQVKTALKEKKIRFQTPYPAKLRVFYEGETMLYNSAEEATKDMKARGLQVDVIRPQQTLLERLQHRTWTTKRGRGTPGETTSAPEYVERLKSFRRK</sequence>
<dbReference type="InterPro" id="IPR004244">
    <property type="entry name" value="Transposase_22"/>
</dbReference>
<dbReference type="Gene3D" id="3.30.250.20">
    <property type="entry name" value="L1 transposable element, C-terminal domain"/>
    <property type="match status" value="1"/>
</dbReference>
<feature type="compositionally biased region" description="Basic residues" evidence="2">
    <location>
        <begin position="1"/>
        <end position="11"/>
    </location>
</feature>
<evidence type="ECO:0000256" key="1">
    <source>
        <dbReference type="SAM" id="Coils"/>
    </source>
</evidence>
<comment type="caution">
    <text evidence="3">The sequence shown here is derived from an EMBL/GenBank/DDBJ whole genome shotgun (WGS) entry which is preliminary data.</text>
</comment>
<reference evidence="3 4" key="1">
    <citation type="submission" date="2018-03" db="EMBL/GenBank/DDBJ databases">
        <title>Draft genome sequence of Rohu Carp (Labeo rohita).</title>
        <authorList>
            <person name="Das P."/>
            <person name="Kushwaha B."/>
            <person name="Joshi C.G."/>
            <person name="Kumar D."/>
            <person name="Nagpure N.S."/>
            <person name="Sahoo L."/>
            <person name="Das S.P."/>
            <person name="Bit A."/>
            <person name="Patnaik S."/>
            <person name="Meher P.K."/>
            <person name="Jayasankar P."/>
            <person name="Koringa P.G."/>
            <person name="Patel N.V."/>
            <person name="Hinsu A.T."/>
            <person name="Kumar R."/>
            <person name="Pandey M."/>
            <person name="Agarwal S."/>
            <person name="Srivastava S."/>
            <person name="Singh M."/>
            <person name="Iquebal M.A."/>
            <person name="Jaiswal S."/>
            <person name="Angadi U.B."/>
            <person name="Kumar N."/>
            <person name="Raza M."/>
            <person name="Shah T.M."/>
            <person name="Rai A."/>
            <person name="Jena J.K."/>
        </authorList>
    </citation>
    <scope>NUCLEOTIDE SEQUENCE [LARGE SCALE GENOMIC DNA]</scope>
    <source>
        <strain evidence="3">DASCIFA01</strain>
        <tissue evidence="3">Testis</tissue>
    </source>
</reference>
<dbReference type="AlphaFoldDB" id="A0A498NQI6"/>
<keyword evidence="4" id="KW-1185">Reference proteome</keyword>
<feature type="coiled-coil region" evidence="1">
    <location>
        <begin position="42"/>
        <end position="101"/>
    </location>
</feature>
<dbReference type="Proteomes" id="UP000290572">
    <property type="component" value="Unassembled WGS sequence"/>
</dbReference>
<evidence type="ECO:0000313" key="3">
    <source>
        <dbReference type="EMBL" id="RXN33969.1"/>
    </source>
</evidence>